<dbReference type="EMBL" id="JADGKB010000128">
    <property type="protein sequence ID" value="KAJ3252830.1"/>
    <property type="molecule type" value="Genomic_DNA"/>
</dbReference>
<feature type="compositionally biased region" description="Polar residues" evidence="1">
    <location>
        <begin position="194"/>
        <end position="212"/>
    </location>
</feature>
<evidence type="ECO:0000313" key="3">
    <source>
        <dbReference type="EMBL" id="KAJ3252830.1"/>
    </source>
</evidence>
<evidence type="ECO:0000313" key="4">
    <source>
        <dbReference type="Proteomes" id="UP001210925"/>
    </source>
</evidence>
<comment type="caution">
    <text evidence="3">The sequence shown here is derived from an EMBL/GenBank/DDBJ whole genome shotgun (WGS) entry which is preliminary data.</text>
</comment>
<organism evidence="3 4">
    <name type="scientific">Boothiomyces macroporosus</name>
    <dbReference type="NCBI Taxonomy" id="261099"/>
    <lineage>
        <taxon>Eukaryota</taxon>
        <taxon>Fungi</taxon>
        <taxon>Fungi incertae sedis</taxon>
        <taxon>Chytridiomycota</taxon>
        <taxon>Chytridiomycota incertae sedis</taxon>
        <taxon>Chytridiomycetes</taxon>
        <taxon>Rhizophydiales</taxon>
        <taxon>Terramycetaceae</taxon>
        <taxon>Boothiomyces</taxon>
    </lineage>
</organism>
<dbReference type="Gene3D" id="3.50.4.10">
    <property type="entry name" value="Hepatocyte Growth Factor"/>
    <property type="match status" value="1"/>
</dbReference>
<feature type="region of interest" description="Disordered" evidence="1">
    <location>
        <begin position="318"/>
        <end position="344"/>
    </location>
</feature>
<feature type="region of interest" description="Disordered" evidence="1">
    <location>
        <begin position="114"/>
        <end position="238"/>
    </location>
</feature>
<proteinExistence type="predicted"/>
<feature type="transmembrane region" description="Helical" evidence="2">
    <location>
        <begin position="243"/>
        <end position="262"/>
    </location>
</feature>
<reference evidence="3" key="1">
    <citation type="submission" date="2020-05" db="EMBL/GenBank/DDBJ databases">
        <title>Phylogenomic resolution of chytrid fungi.</title>
        <authorList>
            <person name="Stajich J.E."/>
            <person name="Amses K."/>
            <person name="Simmons R."/>
            <person name="Seto K."/>
            <person name="Myers J."/>
            <person name="Bonds A."/>
            <person name="Quandt C.A."/>
            <person name="Barry K."/>
            <person name="Liu P."/>
            <person name="Grigoriev I."/>
            <person name="Longcore J.E."/>
            <person name="James T.Y."/>
        </authorList>
    </citation>
    <scope>NUCLEOTIDE SEQUENCE</scope>
    <source>
        <strain evidence="3">PLAUS21</strain>
    </source>
</reference>
<feature type="region of interest" description="Disordered" evidence="1">
    <location>
        <begin position="452"/>
        <end position="488"/>
    </location>
</feature>
<gene>
    <name evidence="3" type="ORF">HK103_001124</name>
</gene>
<feature type="compositionally biased region" description="Low complexity" evidence="1">
    <location>
        <begin position="229"/>
        <end position="238"/>
    </location>
</feature>
<keyword evidence="2" id="KW-0472">Membrane</keyword>
<keyword evidence="2" id="KW-1133">Transmembrane helix</keyword>
<keyword evidence="4" id="KW-1185">Reference proteome</keyword>
<dbReference type="Proteomes" id="UP001210925">
    <property type="component" value="Unassembled WGS sequence"/>
</dbReference>
<sequence>MKLLVTAVLGLVSAQINDFGDSSEFDDGFDPYITDTSTNQGYQCQQLCASKWDCNFYSFRGGRRQNYCYLYNINYITFSPSTSFNADIGYRGGCSVKYDSSNWFWGSSNSGSISCPNNNPPPQPTQPAQKPPLGPGPAIPQIPSNPAPNPTAGPANPPAVQPTPLVKPPNALPTPGTPTAANAQGNAVQAKMPSASTTASPPNGTNPAGITVNSDNSNSNNSPLPPPATSSDSTTSSSSNLRMILGISALGVVVLVGAGFLFNRTYKKSDLEAPPAKPFPTLEFSRPPQTVPQKTLQEISHVGQVPVRLREEPVRARQLPLGSQASPDADSSQVTPETPIVQATEPAKEVVKPASMEELGTSTVLNPASMERTFVKTPTERITSSVKAASMERLCDSAVVKPTSMDRLVSSNVKSVSMDRLVSPKTAVKQHSVDTLSKKPSENVFNNGRFTAASTLGLNPTRQTSLSSVSSSKTQTTPIISQEKPDLS</sequence>
<dbReference type="AlphaFoldDB" id="A0AAD5UBJ3"/>
<protein>
    <submittedName>
        <fullName evidence="3">Uncharacterized protein</fullName>
    </submittedName>
</protein>
<keyword evidence="2" id="KW-0812">Transmembrane</keyword>
<feature type="compositionally biased region" description="Pro residues" evidence="1">
    <location>
        <begin position="118"/>
        <end position="176"/>
    </location>
</feature>
<feature type="compositionally biased region" description="Polar residues" evidence="1">
    <location>
        <begin position="321"/>
        <end position="336"/>
    </location>
</feature>
<feature type="compositionally biased region" description="Low complexity" evidence="1">
    <location>
        <begin position="213"/>
        <end position="222"/>
    </location>
</feature>
<name>A0AAD5UBJ3_9FUNG</name>
<evidence type="ECO:0000256" key="1">
    <source>
        <dbReference type="SAM" id="MobiDB-lite"/>
    </source>
</evidence>
<feature type="compositionally biased region" description="Low complexity" evidence="1">
    <location>
        <begin position="461"/>
        <end position="477"/>
    </location>
</feature>
<feature type="compositionally biased region" description="Polar residues" evidence="1">
    <location>
        <begin position="177"/>
        <end position="187"/>
    </location>
</feature>
<evidence type="ECO:0000256" key="2">
    <source>
        <dbReference type="SAM" id="Phobius"/>
    </source>
</evidence>
<accession>A0AAD5UBJ3</accession>